<reference evidence="2 3" key="1">
    <citation type="submission" date="2018-06" db="EMBL/GenBank/DDBJ databases">
        <authorList>
            <consortium name="Pathogen Informatics"/>
            <person name="Doyle S."/>
        </authorList>
    </citation>
    <scope>NUCLEOTIDE SEQUENCE [LARGE SCALE GENOMIC DNA]</scope>
    <source>
        <strain evidence="2 3">NCTC11370</strain>
    </source>
</reference>
<evidence type="ECO:0008006" key="4">
    <source>
        <dbReference type="Google" id="ProtNLM"/>
    </source>
</evidence>
<evidence type="ECO:0000256" key="1">
    <source>
        <dbReference type="SAM" id="Phobius"/>
    </source>
</evidence>
<dbReference type="RefSeq" id="WP_010653760.1">
    <property type="nucleotide sequence ID" value="NZ_JAPHOO010000001.1"/>
</dbReference>
<feature type="transmembrane region" description="Helical" evidence="1">
    <location>
        <begin position="112"/>
        <end position="131"/>
    </location>
</feature>
<name>A0A377G9U8_9GAMM</name>
<sequence length="203" mass="23193">MTFFSKKHTHDSILKIIQDAKKLLLPVQEDKSAFMELLTLRLKEFEDALEQNSDPYEEQRILEQYHRFVKALYSCLHQPKQKDMYINSYQNIRTYYPVGITDIIQEPIRHKVSLAATVIGIGFILASIAIFPFNPLISAILFPIGLTFLIPGAISLLTPGSLDIPAKQNEEKIIFQMGAKLIEDSKSFDETYENDGQLKIAMI</sequence>
<organism evidence="2 3">
    <name type="scientific">Fluoribacter dumoffii</name>
    <dbReference type="NCBI Taxonomy" id="463"/>
    <lineage>
        <taxon>Bacteria</taxon>
        <taxon>Pseudomonadati</taxon>
        <taxon>Pseudomonadota</taxon>
        <taxon>Gammaproteobacteria</taxon>
        <taxon>Legionellales</taxon>
        <taxon>Legionellaceae</taxon>
        <taxon>Fluoribacter</taxon>
    </lineage>
</organism>
<keyword evidence="1" id="KW-1133">Transmembrane helix</keyword>
<feature type="transmembrane region" description="Helical" evidence="1">
    <location>
        <begin position="137"/>
        <end position="157"/>
    </location>
</feature>
<dbReference type="OrthoDB" id="5653474at2"/>
<keyword evidence="1" id="KW-0472">Membrane</keyword>
<protein>
    <recommendedName>
        <fullName evidence="4">Integral membrane protein (PIN domain superfamily)</fullName>
    </recommendedName>
</protein>
<dbReference type="Proteomes" id="UP000254554">
    <property type="component" value="Unassembled WGS sequence"/>
</dbReference>
<dbReference type="AlphaFoldDB" id="A0A377G9U8"/>
<evidence type="ECO:0000313" key="3">
    <source>
        <dbReference type="Proteomes" id="UP000254554"/>
    </source>
</evidence>
<dbReference type="GeneID" id="93291881"/>
<dbReference type="STRING" id="1094715.GCA_000236165_00872"/>
<gene>
    <name evidence="2" type="ORF">NCTC11370_01551</name>
</gene>
<accession>A0A377G9U8</accession>
<keyword evidence="3" id="KW-1185">Reference proteome</keyword>
<proteinExistence type="predicted"/>
<keyword evidence="1" id="KW-0812">Transmembrane</keyword>
<dbReference type="EMBL" id="UGGT01000001">
    <property type="protein sequence ID" value="STO21484.1"/>
    <property type="molecule type" value="Genomic_DNA"/>
</dbReference>
<evidence type="ECO:0000313" key="2">
    <source>
        <dbReference type="EMBL" id="STO21484.1"/>
    </source>
</evidence>